<comment type="caution">
    <text evidence="3">The sequence shown here is derived from an EMBL/GenBank/DDBJ whole genome shotgun (WGS) entry which is preliminary data.</text>
</comment>
<evidence type="ECO:0000313" key="4">
    <source>
        <dbReference type="Proteomes" id="UP001362999"/>
    </source>
</evidence>
<dbReference type="Proteomes" id="UP001362999">
    <property type="component" value="Unassembled WGS sequence"/>
</dbReference>
<gene>
    <name evidence="3" type="ORF">R3P38DRAFT_3040196</name>
</gene>
<proteinExistence type="predicted"/>
<name>A0AAW0A9S5_9AGAR</name>
<feature type="compositionally biased region" description="Polar residues" evidence="1">
    <location>
        <begin position="56"/>
        <end position="67"/>
    </location>
</feature>
<sequence length="75" mass="8434">MLGQFLRPVFLLLHVVLFPETLGPLLPQIRVLVISFPQAFTRIKCSSLSTTFKDNMPQSQLRKTQGDTLPPIQGL</sequence>
<reference evidence="3 4" key="1">
    <citation type="journal article" date="2024" name="J Genomics">
        <title>Draft genome sequencing and assembly of Favolaschia claudopus CIRM-BRFM 2984 isolated from oak limbs.</title>
        <authorList>
            <person name="Navarro D."/>
            <person name="Drula E."/>
            <person name="Chaduli D."/>
            <person name="Cazenave R."/>
            <person name="Ahrendt S."/>
            <person name="Wang J."/>
            <person name="Lipzen A."/>
            <person name="Daum C."/>
            <person name="Barry K."/>
            <person name="Grigoriev I.V."/>
            <person name="Favel A."/>
            <person name="Rosso M.N."/>
            <person name="Martin F."/>
        </authorList>
    </citation>
    <scope>NUCLEOTIDE SEQUENCE [LARGE SCALE GENOMIC DNA]</scope>
    <source>
        <strain evidence="3 4">CIRM-BRFM 2984</strain>
    </source>
</reference>
<evidence type="ECO:0000313" key="3">
    <source>
        <dbReference type="EMBL" id="KAK7005886.1"/>
    </source>
</evidence>
<feature type="region of interest" description="Disordered" evidence="1">
    <location>
        <begin position="56"/>
        <end position="75"/>
    </location>
</feature>
<feature type="chain" id="PRO_5043877869" evidence="2">
    <location>
        <begin position="24"/>
        <end position="75"/>
    </location>
</feature>
<evidence type="ECO:0000256" key="1">
    <source>
        <dbReference type="SAM" id="MobiDB-lite"/>
    </source>
</evidence>
<feature type="non-terminal residue" evidence="3">
    <location>
        <position position="75"/>
    </location>
</feature>
<dbReference type="EMBL" id="JAWWNJ010000077">
    <property type="protein sequence ID" value="KAK7005886.1"/>
    <property type="molecule type" value="Genomic_DNA"/>
</dbReference>
<feature type="signal peptide" evidence="2">
    <location>
        <begin position="1"/>
        <end position="23"/>
    </location>
</feature>
<dbReference type="AlphaFoldDB" id="A0AAW0A9S5"/>
<organism evidence="3 4">
    <name type="scientific">Favolaschia claudopus</name>
    <dbReference type="NCBI Taxonomy" id="2862362"/>
    <lineage>
        <taxon>Eukaryota</taxon>
        <taxon>Fungi</taxon>
        <taxon>Dikarya</taxon>
        <taxon>Basidiomycota</taxon>
        <taxon>Agaricomycotina</taxon>
        <taxon>Agaricomycetes</taxon>
        <taxon>Agaricomycetidae</taxon>
        <taxon>Agaricales</taxon>
        <taxon>Marasmiineae</taxon>
        <taxon>Mycenaceae</taxon>
        <taxon>Favolaschia</taxon>
    </lineage>
</organism>
<keyword evidence="4" id="KW-1185">Reference proteome</keyword>
<protein>
    <submittedName>
        <fullName evidence="3">Uncharacterized protein</fullName>
    </submittedName>
</protein>
<accession>A0AAW0A9S5</accession>
<evidence type="ECO:0000256" key="2">
    <source>
        <dbReference type="SAM" id="SignalP"/>
    </source>
</evidence>
<keyword evidence="2" id="KW-0732">Signal</keyword>